<dbReference type="InterPro" id="IPR037388">
    <property type="entry name" value="Blinkin"/>
</dbReference>
<dbReference type="GO" id="GO:0005634">
    <property type="term" value="C:nucleus"/>
    <property type="evidence" value="ECO:0007669"/>
    <property type="project" value="TreeGrafter"/>
</dbReference>
<dbReference type="PANTHER" id="PTHR16520">
    <property type="entry name" value="KINETOCHORE SCAFFOLD 1"/>
    <property type="match status" value="1"/>
</dbReference>
<dbReference type="Proteomes" id="UP001177744">
    <property type="component" value="Unassembled WGS sequence"/>
</dbReference>
<proteinExistence type="predicted"/>
<organism evidence="2 3">
    <name type="scientific">Cnephaeus nilssonii</name>
    <name type="common">Northern bat</name>
    <name type="synonym">Eptesicus nilssonii</name>
    <dbReference type="NCBI Taxonomy" id="3371016"/>
    <lineage>
        <taxon>Eukaryota</taxon>
        <taxon>Metazoa</taxon>
        <taxon>Chordata</taxon>
        <taxon>Craniata</taxon>
        <taxon>Vertebrata</taxon>
        <taxon>Euteleostomi</taxon>
        <taxon>Mammalia</taxon>
        <taxon>Eutheria</taxon>
        <taxon>Laurasiatheria</taxon>
        <taxon>Chiroptera</taxon>
        <taxon>Yangochiroptera</taxon>
        <taxon>Vespertilionidae</taxon>
        <taxon>Cnephaeus</taxon>
    </lineage>
</organism>
<sequence>MAQTLSSELSVPLAQSATPTTPSPAPPRLLANCGHSEGTILKPPRSPLRDLRDGNEIVQEPNASRNKKSSRRVSFADTIKVYQTESHMKIVRKSEIAGIILHRIISVKLLISVIEYNHEEKHSNDQTVIFSDENQMDLTASHTVMITRGLLDCTKSDKSTKTDTTSFVANLKHSH</sequence>
<feature type="region of interest" description="Disordered" evidence="1">
    <location>
        <begin position="1"/>
        <end position="70"/>
    </location>
</feature>
<dbReference type="InterPro" id="IPR043651">
    <property type="entry name" value="KNL1_MELT_rpt"/>
</dbReference>
<keyword evidence="3" id="KW-1185">Reference proteome</keyword>
<protein>
    <submittedName>
        <fullName evidence="2">Uncharacterized protein</fullName>
    </submittedName>
</protein>
<comment type="caution">
    <text evidence="2">The sequence shown here is derived from an EMBL/GenBank/DDBJ whole genome shotgun (WGS) entry which is preliminary data.</text>
</comment>
<gene>
    <name evidence="2" type="ORF">QTO34_019600</name>
</gene>
<dbReference type="GO" id="GO:0034501">
    <property type="term" value="P:protein localization to kinetochore"/>
    <property type="evidence" value="ECO:0007669"/>
    <property type="project" value="InterPro"/>
</dbReference>
<evidence type="ECO:0000313" key="3">
    <source>
        <dbReference type="Proteomes" id="UP001177744"/>
    </source>
</evidence>
<reference evidence="2" key="1">
    <citation type="submission" date="2023-06" db="EMBL/GenBank/DDBJ databases">
        <title>Reference genome for the Northern bat (Eptesicus nilssonii), a most northern bat species.</title>
        <authorList>
            <person name="Laine V.N."/>
            <person name="Pulliainen A.T."/>
            <person name="Lilley T.M."/>
        </authorList>
    </citation>
    <scope>NUCLEOTIDE SEQUENCE</scope>
    <source>
        <strain evidence="2">BLF_Eptnil</strain>
        <tissue evidence="2">Kidney</tissue>
    </source>
</reference>
<dbReference type="EMBL" id="JAULJE010000009">
    <property type="protein sequence ID" value="KAK1338931.1"/>
    <property type="molecule type" value="Genomic_DNA"/>
</dbReference>
<name>A0AA40HXS0_CNENI</name>
<dbReference type="PANTHER" id="PTHR16520:SF3">
    <property type="entry name" value="KINETOCHORE SCAFFOLD 1"/>
    <property type="match status" value="1"/>
</dbReference>
<dbReference type="AlphaFoldDB" id="A0AA40HXS0"/>
<evidence type="ECO:0000313" key="2">
    <source>
        <dbReference type="EMBL" id="KAK1338931.1"/>
    </source>
</evidence>
<dbReference type="CDD" id="cd21853">
    <property type="entry name" value="KNL1_NTD"/>
    <property type="match status" value="1"/>
</dbReference>
<dbReference type="GO" id="GO:0051301">
    <property type="term" value="P:cell division"/>
    <property type="evidence" value="ECO:0007669"/>
    <property type="project" value="InterPro"/>
</dbReference>
<accession>A0AA40HXS0</accession>
<evidence type="ECO:0000256" key="1">
    <source>
        <dbReference type="SAM" id="MobiDB-lite"/>
    </source>
</evidence>
<dbReference type="GO" id="GO:0008608">
    <property type="term" value="P:attachment of spindle microtubules to kinetochore"/>
    <property type="evidence" value="ECO:0007669"/>
    <property type="project" value="InterPro"/>
</dbReference>
<dbReference type="Pfam" id="PF19221">
    <property type="entry name" value="MELT"/>
    <property type="match status" value="1"/>
</dbReference>